<dbReference type="SUPFAM" id="SSF56601">
    <property type="entry name" value="beta-lactamase/transpeptidase-like"/>
    <property type="match status" value="1"/>
</dbReference>
<dbReference type="GO" id="GO:0008800">
    <property type="term" value="F:beta-lactamase activity"/>
    <property type="evidence" value="ECO:0007669"/>
    <property type="project" value="InterPro"/>
</dbReference>
<evidence type="ECO:0000313" key="3">
    <source>
        <dbReference type="Proteomes" id="UP000182569"/>
    </source>
</evidence>
<dbReference type="AlphaFoldDB" id="A0A1J0GFF8"/>
<name>A0A1J0GFF8_9CLOT</name>
<dbReference type="EMBL" id="CP015756">
    <property type="protein sequence ID" value="APC40035.1"/>
    <property type="molecule type" value="Genomic_DNA"/>
</dbReference>
<gene>
    <name evidence="2" type="ORF">A7L45_08115</name>
</gene>
<dbReference type="InterPro" id="IPR000871">
    <property type="entry name" value="Beta-lactam_class-A"/>
</dbReference>
<evidence type="ECO:0000313" key="2">
    <source>
        <dbReference type="EMBL" id="APC40035.1"/>
    </source>
</evidence>
<organism evidence="2 3">
    <name type="scientific">Clostridium estertheticum subsp. estertheticum</name>
    <dbReference type="NCBI Taxonomy" id="1552"/>
    <lineage>
        <taxon>Bacteria</taxon>
        <taxon>Bacillati</taxon>
        <taxon>Bacillota</taxon>
        <taxon>Clostridia</taxon>
        <taxon>Eubacteriales</taxon>
        <taxon>Clostridiaceae</taxon>
        <taxon>Clostridium</taxon>
    </lineage>
</organism>
<dbReference type="GO" id="GO:0046677">
    <property type="term" value="P:response to antibiotic"/>
    <property type="evidence" value="ECO:0007669"/>
    <property type="project" value="InterPro"/>
</dbReference>
<reference evidence="3" key="1">
    <citation type="journal article" date="2016" name="Front. Microbiol.">
        <title>Complete Genome Sequence of Clostridium estertheticum DSM 8809, a Microbe Identified in Spoiled Vacuum Packed Beef.</title>
        <authorList>
            <person name="Yu Z."/>
            <person name="Gunn L."/>
            <person name="Brennan E."/>
            <person name="Reid R."/>
            <person name="Wall P.G."/>
            <person name="Gaora O.P."/>
            <person name="Hurley D."/>
            <person name="Bolton D."/>
            <person name="Fanning S."/>
        </authorList>
    </citation>
    <scope>NUCLEOTIDE SEQUENCE [LARGE SCALE GENOMIC DNA]</scope>
    <source>
        <strain evidence="3">DSM 8809</strain>
    </source>
</reference>
<dbReference type="STRING" id="1552.A7L45_08115"/>
<dbReference type="Gene3D" id="3.40.710.10">
    <property type="entry name" value="DD-peptidase/beta-lactamase superfamily"/>
    <property type="match status" value="1"/>
</dbReference>
<protein>
    <recommendedName>
        <fullName evidence="1">Beta-lactamase class A catalytic domain-containing protein</fullName>
    </recommendedName>
</protein>
<evidence type="ECO:0000259" key="1">
    <source>
        <dbReference type="Pfam" id="PF13354"/>
    </source>
</evidence>
<dbReference type="Pfam" id="PF13354">
    <property type="entry name" value="Beta-lactamase2"/>
    <property type="match status" value="1"/>
</dbReference>
<feature type="domain" description="Beta-lactamase class A catalytic" evidence="1">
    <location>
        <begin position="18"/>
        <end position="230"/>
    </location>
</feature>
<dbReference type="KEGG" id="ceu:A7L45_08115"/>
<sequence>MLKNILLNYLSDAKLKYSIYIKELNQGKICEINQFKIVPSASIIKLFIMGSTLEKVSTGTLSLKDRITINKKEKVPFSILTLLDDDNSYTINDLILLMIIQSDNTATNKLIDIIGFGSINAFIKKHNFNSSTLQRKMMDNESRLKGIDNLCNISDCALFLELIYNGKLINEEYSKLMVSILTHQLDDSMMKINLPTNITIAHKTGDLDFSKHDVGIVYTSKTDYIFSMFTWEAISDNYAKNLIGNISQITYDYFMNGGEYFENHRY</sequence>
<dbReference type="Proteomes" id="UP000182569">
    <property type="component" value="Chromosome"/>
</dbReference>
<dbReference type="OrthoDB" id="9775096at2"/>
<dbReference type="GO" id="GO:0030655">
    <property type="term" value="P:beta-lactam antibiotic catabolic process"/>
    <property type="evidence" value="ECO:0007669"/>
    <property type="project" value="InterPro"/>
</dbReference>
<proteinExistence type="predicted"/>
<dbReference type="PANTHER" id="PTHR35333:SF3">
    <property type="entry name" value="BETA-LACTAMASE-TYPE TRANSPEPTIDASE FOLD CONTAINING PROTEIN"/>
    <property type="match status" value="1"/>
</dbReference>
<dbReference type="InterPro" id="IPR045155">
    <property type="entry name" value="Beta-lactam_cat"/>
</dbReference>
<dbReference type="RefSeq" id="WP_071612329.1">
    <property type="nucleotide sequence ID" value="NZ_CP015756.1"/>
</dbReference>
<dbReference type="InterPro" id="IPR012338">
    <property type="entry name" value="Beta-lactam/transpept-like"/>
</dbReference>
<accession>A0A1J0GFF8</accession>
<dbReference type="PANTHER" id="PTHR35333">
    <property type="entry name" value="BETA-LACTAMASE"/>
    <property type="match status" value="1"/>
</dbReference>
<keyword evidence="3" id="KW-1185">Reference proteome</keyword>